<feature type="region of interest" description="Disordered" evidence="1">
    <location>
        <begin position="1"/>
        <end position="29"/>
    </location>
</feature>
<gene>
    <name evidence="2" type="ORF">O181_066029</name>
</gene>
<dbReference type="EMBL" id="AVOT02032556">
    <property type="protein sequence ID" value="MBW0526314.1"/>
    <property type="molecule type" value="Genomic_DNA"/>
</dbReference>
<protein>
    <submittedName>
        <fullName evidence="2">Uncharacterized protein</fullName>
    </submittedName>
</protein>
<sequence>MPQPLLQTPVNATDFNELETSAPESGSEISDMVSSHELGIEVESLAHESNPDPLVLPECEHRFNLNICNLSKPETFFIAFISAQPPSSHKPNFKAMRRKRLSNLLHQQKMQGKMM</sequence>
<feature type="compositionally biased region" description="Polar residues" evidence="1">
    <location>
        <begin position="1"/>
        <end position="28"/>
    </location>
</feature>
<name>A0A9Q3I549_9BASI</name>
<organism evidence="2 3">
    <name type="scientific">Austropuccinia psidii MF-1</name>
    <dbReference type="NCBI Taxonomy" id="1389203"/>
    <lineage>
        <taxon>Eukaryota</taxon>
        <taxon>Fungi</taxon>
        <taxon>Dikarya</taxon>
        <taxon>Basidiomycota</taxon>
        <taxon>Pucciniomycotina</taxon>
        <taxon>Pucciniomycetes</taxon>
        <taxon>Pucciniales</taxon>
        <taxon>Sphaerophragmiaceae</taxon>
        <taxon>Austropuccinia</taxon>
    </lineage>
</organism>
<comment type="caution">
    <text evidence="2">The sequence shown here is derived from an EMBL/GenBank/DDBJ whole genome shotgun (WGS) entry which is preliminary data.</text>
</comment>
<accession>A0A9Q3I549</accession>
<evidence type="ECO:0000256" key="1">
    <source>
        <dbReference type="SAM" id="MobiDB-lite"/>
    </source>
</evidence>
<keyword evidence="3" id="KW-1185">Reference proteome</keyword>
<dbReference type="AlphaFoldDB" id="A0A9Q3I549"/>
<reference evidence="2" key="1">
    <citation type="submission" date="2021-03" db="EMBL/GenBank/DDBJ databases">
        <title>Draft genome sequence of rust myrtle Austropuccinia psidii MF-1, a brazilian biotype.</title>
        <authorList>
            <person name="Quecine M.C."/>
            <person name="Pachon D.M.R."/>
            <person name="Bonatelli M.L."/>
            <person name="Correr F.H."/>
            <person name="Franceschini L.M."/>
            <person name="Leite T.F."/>
            <person name="Margarido G.R.A."/>
            <person name="Almeida C.A."/>
            <person name="Ferrarezi J.A."/>
            <person name="Labate C.A."/>
        </authorList>
    </citation>
    <scope>NUCLEOTIDE SEQUENCE</scope>
    <source>
        <strain evidence="2">MF-1</strain>
    </source>
</reference>
<evidence type="ECO:0000313" key="3">
    <source>
        <dbReference type="Proteomes" id="UP000765509"/>
    </source>
</evidence>
<evidence type="ECO:0000313" key="2">
    <source>
        <dbReference type="EMBL" id="MBW0526314.1"/>
    </source>
</evidence>
<dbReference type="Proteomes" id="UP000765509">
    <property type="component" value="Unassembled WGS sequence"/>
</dbReference>
<proteinExistence type="predicted"/>